<dbReference type="PIRSF" id="PIRSF000535">
    <property type="entry name" value="1PFK/6PFK/LacC"/>
    <property type="match status" value="1"/>
</dbReference>
<comment type="similarity">
    <text evidence="6">Belongs to the carbohydrate kinase PfkB family. LacC subfamily.</text>
</comment>
<dbReference type="EMBL" id="JAGSOT010000014">
    <property type="protein sequence ID" value="MBR7795680.1"/>
    <property type="molecule type" value="Genomic_DNA"/>
</dbReference>
<protein>
    <recommendedName>
        <fullName evidence="6">Tagatose-6-phosphate kinase</fullName>
        <ecNumber evidence="6">2.7.1.144</ecNumber>
    </recommendedName>
</protein>
<dbReference type="EC" id="2.7.1.144" evidence="6"/>
<keyword evidence="9" id="KW-1185">Reference proteome</keyword>
<dbReference type="InterPro" id="IPR011611">
    <property type="entry name" value="PfkB_dom"/>
</dbReference>
<keyword evidence="2 6" id="KW-0808">Transferase</keyword>
<dbReference type="InterPro" id="IPR017583">
    <property type="entry name" value="Tagatose/fructose_Pkinase"/>
</dbReference>
<dbReference type="Proteomes" id="UP000675284">
    <property type="component" value="Unassembled WGS sequence"/>
</dbReference>
<gene>
    <name evidence="8" type="ORF">KCX74_06430</name>
</gene>
<dbReference type="CDD" id="cd01164">
    <property type="entry name" value="FruK_PfkB_like"/>
    <property type="match status" value="1"/>
</dbReference>
<accession>A0A941DS58</accession>
<dbReference type="InterPro" id="IPR029056">
    <property type="entry name" value="Ribokinase-like"/>
</dbReference>
<dbReference type="Pfam" id="PF00294">
    <property type="entry name" value="PfkB"/>
    <property type="match status" value="1"/>
</dbReference>
<evidence type="ECO:0000313" key="8">
    <source>
        <dbReference type="EMBL" id="MBR7795680.1"/>
    </source>
</evidence>
<name>A0A941DS58_9BACI</name>
<dbReference type="GO" id="GO:0008443">
    <property type="term" value="F:phosphofructokinase activity"/>
    <property type="evidence" value="ECO:0007669"/>
    <property type="project" value="UniProtKB-ARBA"/>
</dbReference>
<dbReference type="PANTHER" id="PTHR46566">
    <property type="entry name" value="1-PHOSPHOFRUCTOKINASE-RELATED"/>
    <property type="match status" value="1"/>
</dbReference>
<evidence type="ECO:0000256" key="2">
    <source>
        <dbReference type="ARBA" id="ARBA00022679"/>
    </source>
</evidence>
<organism evidence="8 9">
    <name type="scientific">Virgibacillus salarius</name>
    <dbReference type="NCBI Taxonomy" id="447199"/>
    <lineage>
        <taxon>Bacteria</taxon>
        <taxon>Bacillati</taxon>
        <taxon>Bacillota</taxon>
        <taxon>Bacilli</taxon>
        <taxon>Bacillales</taxon>
        <taxon>Bacillaceae</taxon>
        <taxon>Virgibacillus</taxon>
    </lineage>
</organism>
<keyword evidence="5 6" id="KW-0067">ATP-binding</keyword>
<comment type="caution">
    <text evidence="8">The sequence shown here is derived from an EMBL/GenBank/DDBJ whole genome shotgun (WGS) entry which is preliminary data.</text>
</comment>
<dbReference type="RefSeq" id="WP_166530118.1">
    <property type="nucleotide sequence ID" value="NZ_JAGSOT010000014.1"/>
</dbReference>
<dbReference type="GO" id="GO:0005829">
    <property type="term" value="C:cytosol"/>
    <property type="evidence" value="ECO:0007669"/>
    <property type="project" value="TreeGrafter"/>
</dbReference>
<evidence type="ECO:0000256" key="4">
    <source>
        <dbReference type="ARBA" id="ARBA00022777"/>
    </source>
</evidence>
<evidence type="ECO:0000256" key="5">
    <source>
        <dbReference type="ARBA" id="ARBA00022840"/>
    </source>
</evidence>
<dbReference type="PANTHER" id="PTHR46566:SF5">
    <property type="entry name" value="1-PHOSPHOFRUCTOKINASE"/>
    <property type="match status" value="1"/>
</dbReference>
<comment type="similarity">
    <text evidence="1">Belongs to the carbohydrate kinase pfkB family.</text>
</comment>
<dbReference type="FunFam" id="3.40.1190.20:FF:000001">
    <property type="entry name" value="Phosphofructokinase"/>
    <property type="match status" value="1"/>
</dbReference>
<keyword evidence="3 6" id="KW-0547">Nucleotide-binding</keyword>
<comment type="catalytic activity">
    <reaction evidence="6">
        <text>D-tagatofuranose 6-phosphate + ATP = D-tagatofuranose 1,6-bisphosphate + ADP + H(+)</text>
        <dbReference type="Rhea" id="RHEA:12420"/>
        <dbReference type="ChEBI" id="CHEBI:15378"/>
        <dbReference type="ChEBI" id="CHEBI:30616"/>
        <dbReference type="ChEBI" id="CHEBI:58694"/>
        <dbReference type="ChEBI" id="CHEBI:58695"/>
        <dbReference type="ChEBI" id="CHEBI:456216"/>
        <dbReference type="EC" id="2.7.1.144"/>
    </reaction>
</comment>
<evidence type="ECO:0000256" key="6">
    <source>
        <dbReference type="PIRNR" id="PIRNR000535"/>
    </source>
</evidence>
<dbReference type="GO" id="GO:0005524">
    <property type="term" value="F:ATP binding"/>
    <property type="evidence" value="ECO:0007669"/>
    <property type="project" value="UniProtKB-KW"/>
</dbReference>
<dbReference type="GO" id="GO:0044281">
    <property type="term" value="P:small molecule metabolic process"/>
    <property type="evidence" value="ECO:0007669"/>
    <property type="project" value="UniProtKB-ARBA"/>
</dbReference>
<reference evidence="8" key="1">
    <citation type="submission" date="2021-04" db="EMBL/GenBank/DDBJ databases">
        <title>Isolation and polyphasic classification of algal microorganism.</title>
        <authorList>
            <person name="Wang S."/>
        </authorList>
    </citation>
    <scope>NUCLEOTIDE SEQUENCE</scope>
    <source>
        <strain evidence="8">720a</strain>
    </source>
</reference>
<dbReference type="GO" id="GO:0005988">
    <property type="term" value="P:lactose metabolic process"/>
    <property type="evidence" value="ECO:0007669"/>
    <property type="project" value="UniProtKB-KW"/>
</dbReference>
<keyword evidence="4 8" id="KW-0418">Kinase</keyword>
<evidence type="ECO:0000256" key="3">
    <source>
        <dbReference type="ARBA" id="ARBA00022741"/>
    </source>
</evidence>
<dbReference type="GO" id="GO:0009024">
    <property type="term" value="F:tagatose-6-phosphate kinase activity"/>
    <property type="evidence" value="ECO:0007669"/>
    <property type="project" value="UniProtKB-EC"/>
</dbReference>
<proteinExistence type="inferred from homology"/>
<comment type="pathway">
    <text evidence="6">Carbohydrate metabolism; D-tagatose 6-phosphate degradation; D-glyceraldehyde 3-phosphate and glycerone phosphate from D-tagatose 6-phosphate: step 1/2.</text>
</comment>
<dbReference type="NCBIfam" id="TIGR03168">
    <property type="entry name" value="1-PFK"/>
    <property type="match status" value="1"/>
</dbReference>
<dbReference type="GO" id="GO:0016052">
    <property type="term" value="P:carbohydrate catabolic process"/>
    <property type="evidence" value="ECO:0007669"/>
    <property type="project" value="UniProtKB-ARBA"/>
</dbReference>
<dbReference type="SUPFAM" id="SSF53613">
    <property type="entry name" value="Ribokinase-like"/>
    <property type="match status" value="1"/>
</dbReference>
<dbReference type="AlphaFoldDB" id="A0A941DS58"/>
<evidence type="ECO:0000313" key="9">
    <source>
        <dbReference type="Proteomes" id="UP000675284"/>
    </source>
</evidence>
<sequence length="309" mass="33879">MILTITLNPSVDIRYSISSFQENAINRVTDVSKTAGGKGLNVTRVLHQLEENVAASGFLGGSLGSFISNELQKYGIDNYFTPIKGETRNCIAIIHNGKQTEILESGPEISENEAASFLREFEKNVLQAEVVTISGSLPTGLDRTYYNQMLEIAEKAGTPVLLDTKGELLAEALQHDVKPFLIKPNQYELGDLIGSEILHVDEMKQALQLPLFNDISWVVITLGETGAVVKHENNFYHVTTPKINAVNPVGSGDSVIAGFAAGLERKLQETELIRFGITMGVLNAMEEKTGSIDLTKMDWCIQQIKIDVL</sequence>
<evidence type="ECO:0000256" key="1">
    <source>
        <dbReference type="ARBA" id="ARBA00005380"/>
    </source>
</evidence>
<feature type="domain" description="Carbohydrate kinase PfkB" evidence="7">
    <location>
        <begin position="8"/>
        <end position="290"/>
    </location>
</feature>
<keyword evidence="6" id="KW-0423">Lactose metabolism</keyword>
<evidence type="ECO:0000259" key="7">
    <source>
        <dbReference type="Pfam" id="PF00294"/>
    </source>
</evidence>
<dbReference type="Gene3D" id="3.40.1190.20">
    <property type="match status" value="1"/>
</dbReference>
<dbReference type="InterPro" id="IPR002173">
    <property type="entry name" value="Carboh/pur_kinase_PfkB_CS"/>
</dbReference>
<dbReference type="PROSITE" id="PS00584">
    <property type="entry name" value="PFKB_KINASES_2"/>
    <property type="match status" value="1"/>
</dbReference>